<dbReference type="GO" id="GO:0008113">
    <property type="term" value="F:peptide-methionine (S)-S-oxide reductase activity"/>
    <property type="evidence" value="ECO:0007669"/>
    <property type="project" value="UniProtKB-EC"/>
</dbReference>
<evidence type="ECO:0000313" key="7">
    <source>
        <dbReference type="EnsemblProtists" id="EKX43734"/>
    </source>
</evidence>
<dbReference type="OMA" id="AARFNGM"/>
<reference evidence="7" key="3">
    <citation type="submission" date="2016-03" db="UniProtKB">
        <authorList>
            <consortium name="EnsemblProtists"/>
        </authorList>
    </citation>
    <scope>IDENTIFICATION</scope>
</reference>
<dbReference type="RefSeq" id="XP_005830714.1">
    <property type="nucleotide sequence ID" value="XM_005830657.1"/>
</dbReference>
<comment type="similarity">
    <text evidence="1">Belongs to the MsrA Met sulfoxide reductase family.</text>
</comment>
<evidence type="ECO:0000256" key="1">
    <source>
        <dbReference type="ARBA" id="ARBA00005591"/>
    </source>
</evidence>
<keyword evidence="3" id="KW-0560">Oxidoreductase</keyword>
<reference evidence="6 8" key="1">
    <citation type="journal article" date="2012" name="Nature">
        <title>Algal genomes reveal evolutionary mosaicism and the fate of nucleomorphs.</title>
        <authorList>
            <consortium name="DOE Joint Genome Institute"/>
            <person name="Curtis B.A."/>
            <person name="Tanifuji G."/>
            <person name="Burki F."/>
            <person name="Gruber A."/>
            <person name="Irimia M."/>
            <person name="Maruyama S."/>
            <person name="Arias M.C."/>
            <person name="Ball S.G."/>
            <person name="Gile G.H."/>
            <person name="Hirakawa Y."/>
            <person name="Hopkins J.F."/>
            <person name="Kuo A."/>
            <person name="Rensing S.A."/>
            <person name="Schmutz J."/>
            <person name="Symeonidi A."/>
            <person name="Elias M."/>
            <person name="Eveleigh R.J."/>
            <person name="Herman E.K."/>
            <person name="Klute M.J."/>
            <person name="Nakayama T."/>
            <person name="Obornik M."/>
            <person name="Reyes-Prieto A."/>
            <person name="Armbrust E.V."/>
            <person name="Aves S.J."/>
            <person name="Beiko R.G."/>
            <person name="Coutinho P."/>
            <person name="Dacks J.B."/>
            <person name="Durnford D.G."/>
            <person name="Fast N.M."/>
            <person name="Green B.R."/>
            <person name="Grisdale C.J."/>
            <person name="Hempel F."/>
            <person name="Henrissat B."/>
            <person name="Hoppner M.P."/>
            <person name="Ishida K."/>
            <person name="Kim E."/>
            <person name="Koreny L."/>
            <person name="Kroth P.G."/>
            <person name="Liu Y."/>
            <person name="Malik S.B."/>
            <person name="Maier U.G."/>
            <person name="McRose D."/>
            <person name="Mock T."/>
            <person name="Neilson J.A."/>
            <person name="Onodera N.T."/>
            <person name="Poole A.M."/>
            <person name="Pritham E.J."/>
            <person name="Richards T.A."/>
            <person name="Rocap G."/>
            <person name="Roy S.W."/>
            <person name="Sarai C."/>
            <person name="Schaack S."/>
            <person name="Shirato S."/>
            <person name="Slamovits C.H."/>
            <person name="Spencer D.F."/>
            <person name="Suzuki S."/>
            <person name="Worden A.Z."/>
            <person name="Zauner S."/>
            <person name="Barry K."/>
            <person name="Bell C."/>
            <person name="Bharti A.K."/>
            <person name="Crow J.A."/>
            <person name="Grimwood J."/>
            <person name="Kramer R."/>
            <person name="Lindquist E."/>
            <person name="Lucas S."/>
            <person name="Salamov A."/>
            <person name="McFadden G.I."/>
            <person name="Lane C.E."/>
            <person name="Keeling P.J."/>
            <person name="Gray M.W."/>
            <person name="Grigoriev I.V."/>
            <person name="Archibald J.M."/>
        </authorList>
    </citation>
    <scope>NUCLEOTIDE SEQUENCE</scope>
    <source>
        <strain evidence="6 8">CCMP2712</strain>
    </source>
</reference>
<dbReference type="STRING" id="905079.L1J6K7"/>
<dbReference type="EMBL" id="JH993008">
    <property type="protein sequence ID" value="EKX43734.1"/>
    <property type="molecule type" value="Genomic_DNA"/>
</dbReference>
<dbReference type="InterPro" id="IPR036509">
    <property type="entry name" value="Met_Sox_Rdtase_MsrA_sf"/>
</dbReference>
<evidence type="ECO:0000256" key="2">
    <source>
        <dbReference type="ARBA" id="ARBA00012502"/>
    </source>
</evidence>
<dbReference type="PANTHER" id="PTHR43774:SF1">
    <property type="entry name" value="PEPTIDE METHIONINE SULFOXIDE REDUCTASE MSRA 2"/>
    <property type="match status" value="1"/>
</dbReference>
<evidence type="ECO:0000256" key="4">
    <source>
        <dbReference type="ARBA" id="ARBA00030643"/>
    </source>
</evidence>
<evidence type="ECO:0000313" key="8">
    <source>
        <dbReference type="Proteomes" id="UP000011087"/>
    </source>
</evidence>
<dbReference type="Pfam" id="PF01625">
    <property type="entry name" value="PMSR"/>
    <property type="match status" value="1"/>
</dbReference>
<dbReference type="GeneID" id="17300473"/>
<dbReference type="eggNOG" id="KOG1635">
    <property type="taxonomic scope" value="Eukaryota"/>
</dbReference>
<dbReference type="OrthoDB" id="77405at2759"/>
<dbReference type="PANTHER" id="PTHR43774">
    <property type="entry name" value="PEPTIDE METHIONINE SULFOXIDE REDUCTASE"/>
    <property type="match status" value="1"/>
</dbReference>
<dbReference type="SUPFAM" id="SSF55068">
    <property type="entry name" value="Peptide methionine sulfoxide reductase"/>
    <property type="match status" value="1"/>
</dbReference>
<dbReference type="Proteomes" id="UP000011087">
    <property type="component" value="Unassembled WGS sequence"/>
</dbReference>
<evidence type="ECO:0000256" key="3">
    <source>
        <dbReference type="ARBA" id="ARBA00023002"/>
    </source>
</evidence>
<dbReference type="EnsemblProtists" id="EKX43734">
    <property type="protein sequence ID" value="EKX43734"/>
    <property type="gene ID" value="GUITHDRAFT_110189"/>
</dbReference>
<evidence type="ECO:0000259" key="5">
    <source>
        <dbReference type="Pfam" id="PF01625"/>
    </source>
</evidence>
<proteinExistence type="inferred from homology"/>
<feature type="domain" description="Peptide methionine sulphoxide reductase MsrA" evidence="5">
    <location>
        <begin position="24"/>
        <end position="139"/>
    </location>
</feature>
<dbReference type="HOGENOM" id="CLU_031040_6_1_1"/>
<dbReference type="AlphaFoldDB" id="L1J6K7"/>
<dbReference type="InterPro" id="IPR002569">
    <property type="entry name" value="Met_Sox_Rdtase_MsrA_dom"/>
</dbReference>
<gene>
    <name evidence="6" type="ORF">GUITHDRAFT_110189</name>
</gene>
<name>L1J6K7_GUITC</name>
<accession>L1J6K7</accession>
<dbReference type="EC" id="1.8.4.11" evidence="2"/>
<keyword evidence="8" id="KW-1185">Reference proteome</keyword>
<reference evidence="8" key="2">
    <citation type="submission" date="2012-11" db="EMBL/GenBank/DDBJ databases">
        <authorList>
            <person name="Kuo A."/>
            <person name="Curtis B.A."/>
            <person name="Tanifuji G."/>
            <person name="Burki F."/>
            <person name="Gruber A."/>
            <person name="Irimia M."/>
            <person name="Maruyama S."/>
            <person name="Arias M.C."/>
            <person name="Ball S.G."/>
            <person name="Gile G.H."/>
            <person name="Hirakawa Y."/>
            <person name="Hopkins J.F."/>
            <person name="Rensing S.A."/>
            <person name="Schmutz J."/>
            <person name="Symeonidi A."/>
            <person name="Elias M."/>
            <person name="Eveleigh R.J."/>
            <person name="Herman E.K."/>
            <person name="Klute M.J."/>
            <person name="Nakayama T."/>
            <person name="Obornik M."/>
            <person name="Reyes-Prieto A."/>
            <person name="Armbrust E.V."/>
            <person name="Aves S.J."/>
            <person name="Beiko R.G."/>
            <person name="Coutinho P."/>
            <person name="Dacks J.B."/>
            <person name="Durnford D.G."/>
            <person name="Fast N.M."/>
            <person name="Green B.R."/>
            <person name="Grisdale C."/>
            <person name="Hempe F."/>
            <person name="Henrissat B."/>
            <person name="Hoppner M.P."/>
            <person name="Ishida K.-I."/>
            <person name="Kim E."/>
            <person name="Koreny L."/>
            <person name="Kroth P.G."/>
            <person name="Liu Y."/>
            <person name="Malik S.-B."/>
            <person name="Maier U.G."/>
            <person name="McRose D."/>
            <person name="Mock T."/>
            <person name="Neilson J.A."/>
            <person name="Onodera N.T."/>
            <person name="Poole A.M."/>
            <person name="Pritham E.J."/>
            <person name="Richards T.A."/>
            <person name="Rocap G."/>
            <person name="Roy S.W."/>
            <person name="Sarai C."/>
            <person name="Schaack S."/>
            <person name="Shirato S."/>
            <person name="Slamovits C.H."/>
            <person name="Spencer D.F."/>
            <person name="Suzuki S."/>
            <person name="Worden A.Z."/>
            <person name="Zauner S."/>
            <person name="Barry K."/>
            <person name="Bell C."/>
            <person name="Bharti A.K."/>
            <person name="Crow J.A."/>
            <person name="Grimwood J."/>
            <person name="Kramer R."/>
            <person name="Lindquist E."/>
            <person name="Lucas S."/>
            <person name="Salamov A."/>
            <person name="McFadden G.I."/>
            <person name="Lane C.E."/>
            <person name="Keeling P.J."/>
            <person name="Gray M.W."/>
            <person name="Grigoriev I.V."/>
            <person name="Archibald J.M."/>
        </authorList>
    </citation>
    <scope>NUCLEOTIDE SEQUENCE</scope>
    <source>
        <strain evidence="8">CCMP2712</strain>
    </source>
</reference>
<sequence length="209" mass="23962">MFQRCPLRSSPVDESLSIATFALGVGYCGGKQKDPTYRKVCSDPIYADWAEAVQVEFDESSISYAELVEHFFRSHDASFGSGKRQYMSAIFYHSEEQEKTAQQVLSNFNTQKRVVTVIEPATDFYDAELYHQKWLLQRRRDWFATLELMSPEDLVDGQAASGLNAYVAGHLSQKDFRDLVDVWVRDKVISNDVWSAIRTKLGFECENDE</sequence>
<dbReference type="Gene3D" id="3.30.1060.10">
    <property type="entry name" value="Peptide methionine sulphoxide reductase MsrA"/>
    <property type="match status" value="1"/>
</dbReference>
<evidence type="ECO:0000313" key="6">
    <source>
        <dbReference type="EMBL" id="EKX43734.1"/>
    </source>
</evidence>
<dbReference type="KEGG" id="gtt:GUITHDRAFT_110189"/>
<dbReference type="PaxDb" id="55529-EKX43734"/>
<protein>
    <recommendedName>
        <fullName evidence="2">peptide-methionine (S)-S-oxide reductase</fullName>
        <ecNumber evidence="2">1.8.4.11</ecNumber>
    </recommendedName>
    <alternativeName>
        <fullName evidence="4">Peptide-methionine (S)-S-oxide reductase</fullName>
    </alternativeName>
</protein>
<organism evidence="6">
    <name type="scientific">Guillardia theta (strain CCMP2712)</name>
    <name type="common">Cryptophyte</name>
    <dbReference type="NCBI Taxonomy" id="905079"/>
    <lineage>
        <taxon>Eukaryota</taxon>
        <taxon>Cryptophyceae</taxon>
        <taxon>Pyrenomonadales</taxon>
        <taxon>Geminigeraceae</taxon>
        <taxon>Guillardia</taxon>
    </lineage>
</organism>